<proteinExistence type="predicted"/>
<keyword evidence="1" id="KW-0560">Oxidoreductase</keyword>
<dbReference type="AlphaFoldDB" id="A0A382PHT3"/>
<dbReference type="SUPFAM" id="SSF51679">
    <property type="entry name" value="Bacterial luciferase-like"/>
    <property type="match status" value="1"/>
</dbReference>
<name>A0A382PHT3_9ZZZZ</name>
<evidence type="ECO:0000313" key="3">
    <source>
        <dbReference type="EMBL" id="SVC72387.1"/>
    </source>
</evidence>
<dbReference type="InterPro" id="IPR050564">
    <property type="entry name" value="F420-G6PD/mer"/>
</dbReference>
<feature type="domain" description="Luciferase-like" evidence="2">
    <location>
        <begin position="2"/>
        <end position="223"/>
    </location>
</feature>
<dbReference type="PANTHER" id="PTHR43244">
    <property type="match status" value="1"/>
</dbReference>
<dbReference type="Pfam" id="PF00296">
    <property type="entry name" value="Bac_luciferase"/>
    <property type="match status" value="1"/>
</dbReference>
<dbReference type="GO" id="GO:0016705">
    <property type="term" value="F:oxidoreductase activity, acting on paired donors, with incorporation or reduction of molecular oxygen"/>
    <property type="evidence" value="ECO:0007669"/>
    <property type="project" value="InterPro"/>
</dbReference>
<feature type="non-terminal residue" evidence="3">
    <location>
        <position position="235"/>
    </location>
</feature>
<gene>
    <name evidence="3" type="ORF">METZ01_LOCUS325241</name>
</gene>
<evidence type="ECO:0000256" key="1">
    <source>
        <dbReference type="ARBA" id="ARBA00023002"/>
    </source>
</evidence>
<evidence type="ECO:0000259" key="2">
    <source>
        <dbReference type="Pfam" id="PF00296"/>
    </source>
</evidence>
<sequence>MGFDAIWVHDAMMGRRTTAAYCPVTTLASIAGQTKRIRLCTGILTPQVRNPVQLANQWATLYELSDHRAIMGVGMGAGTPTLIKREFEGLAVLKHGTGLSPADLYAQRGKVFDECLDVMRRLWQNDKISYRGEYFRFNEITLGHARPRGVPPVLIASGIYFPREPGGPVHHGWKENIAGKWRPGNLNRVIDYGDGWITVHLSPGEYAKFWKRIEAIGAKRMPDKSYFPAFNCFMN</sequence>
<dbReference type="InterPro" id="IPR011251">
    <property type="entry name" value="Luciferase-like_dom"/>
</dbReference>
<protein>
    <recommendedName>
        <fullName evidence="2">Luciferase-like domain-containing protein</fullName>
    </recommendedName>
</protein>
<dbReference type="InterPro" id="IPR036661">
    <property type="entry name" value="Luciferase-like_sf"/>
</dbReference>
<dbReference type="Gene3D" id="3.20.20.30">
    <property type="entry name" value="Luciferase-like domain"/>
    <property type="match status" value="1"/>
</dbReference>
<reference evidence="3" key="1">
    <citation type="submission" date="2018-05" db="EMBL/GenBank/DDBJ databases">
        <authorList>
            <person name="Lanie J.A."/>
            <person name="Ng W.-L."/>
            <person name="Kazmierczak K.M."/>
            <person name="Andrzejewski T.M."/>
            <person name="Davidsen T.M."/>
            <person name="Wayne K.J."/>
            <person name="Tettelin H."/>
            <person name="Glass J.I."/>
            <person name="Rusch D."/>
            <person name="Podicherti R."/>
            <person name="Tsui H.-C.T."/>
            <person name="Winkler M.E."/>
        </authorList>
    </citation>
    <scope>NUCLEOTIDE SEQUENCE</scope>
</reference>
<organism evidence="3">
    <name type="scientific">marine metagenome</name>
    <dbReference type="NCBI Taxonomy" id="408172"/>
    <lineage>
        <taxon>unclassified sequences</taxon>
        <taxon>metagenomes</taxon>
        <taxon>ecological metagenomes</taxon>
    </lineage>
</organism>
<accession>A0A382PHT3</accession>
<dbReference type="PANTHER" id="PTHR43244:SF1">
    <property type="entry name" value="5,10-METHYLENETETRAHYDROMETHANOPTERIN REDUCTASE"/>
    <property type="match status" value="1"/>
</dbReference>
<dbReference type="EMBL" id="UINC01107196">
    <property type="protein sequence ID" value="SVC72387.1"/>
    <property type="molecule type" value="Genomic_DNA"/>
</dbReference>